<dbReference type="RefSeq" id="XP_022236432.1">
    <property type="nucleotide sequence ID" value="XM_022380724.1"/>
</dbReference>
<dbReference type="PANTHER" id="PTHR14454">
    <property type="entry name" value="GRB2-ASSOCIATED AND REGULATOR OF MAPK PROTEIN FAMILY MEMBER"/>
    <property type="match status" value="1"/>
</dbReference>
<organism evidence="3 4">
    <name type="scientific">Limulus polyphemus</name>
    <name type="common">Atlantic horseshoe crab</name>
    <dbReference type="NCBI Taxonomy" id="6850"/>
    <lineage>
        <taxon>Eukaryota</taxon>
        <taxon>Metazoa</taxon>
        <taxon>Ecdysozoa</taxon>
        <taxon>Arthropoda</taxon>
        <taxon>Chelicerata</taxon>
        <taxon>Merostomata</taxon>
        <taxon>Xiphosura</taxon>
        <taxon>Limulidae</taxon>
        <taxon>Limulus</taxon>
    </lineage>
</organism>
<dbReference type="Proteomes" id="UP000694941">
    <property type="component" value="Unplaced"/>
</dbReference>
<evidence type="ECO:0000259" key="2">
    <source>
        <dbReference type="Pfam" id="PF12736"/>
    </source>
</evidence>
<feature type="domain" description="CABIT" evidence="2">
    <location>
        <begin position="38"/>
        <end position="175"/>
    </location>
</feature>
<keyword evidence="1" id="KW-0597">Phosphoprotein</keyword>
<accession>A0ABM1RYH7</accession>
<evidence type="ECO:0000256" key="1">
    <source>
        <dbReference type="ARBA" id="ARBA00022553"/>
    </source>
</evidence>
<name>A0ABM1RYH7_LIMPO</name>
<reference evidence="4" key="1">
    <citation type="submission" date="2025-08" db="UniProtKB">
        <authorList>
            <consortium name="RefSeq"/>
        </authorList>
    </citation>
    <scope>IDENTIFICATION</scope>
    <source>
        <tissue evidence="4">Muscle</tissue>
    </source>
</reference>
<evidence type="ECO:0000313" key="4">
    <source>
        <dbReference type="RefSeq" id="XP_022236432.1"/>
    </source>
</evidence>
<evidence type="ECO:0000313" key="3">
    <source>
        <dbReference type="Proteomes" id="UP000694941"/>
    </source>
</evidence>
<dbReference type="Pfam" id="PF12736">
    <property type="entry name" value="CABIT"/>
    <property type="match status" value="1"/>
</dbReference>
<dbReference type="InterPro" id="IPR025946">
    <property type="entry name" value="CABIT_dom"/>
</dbReference>
<protein>
    <submittedName>
        <fullName evidence="4">Uncharacterized protein LOC111083968</fullName>
    </submittedName>
</protein>
<keyword evidence="3" id="KW-1185">Reference proteome</keyword>
<proteinExistence type="predicted"/>
<dbReference type="InterPro" id="IPR052281">
    <property type="entry name" value="GAREM"/>
</dbReference>
<sequence>MEHVVQAKVPIFLTKDDVTGYKCPDSETIEKRTMYSKVVTKAGRVLRVLGVYEDFSYKNFSDLTVDRNSSDKNSRRFVKCLNQEGEIVFLPLNTSGVFYTIACRKSNSIGHVFLLSNLLKVWKLPLLVRLVSGQRPQLTDKSTALYRLEEVQQRDVILACSITNEDIFLFEIDLDSSFMFVRSLDDLDYQKTDTYRRMLMFCAVEADRWRKQIKIEHSVVPQVQDTKRPFLSSCRKKIKEKKHEEMDLDTGSNSLFWNFETLDSKKISDSVKSTSSVTSKKSSASSRLTNRFSRFWNSWKTKKLHEVKEEDIDSNFDIASAADSNEGVSTMSYSAIDVNLYESLKGNVRRETFHLVKYFCDTGDDGYDTSQLNEESYYDSVS</sequence>
<gene>
    <name evidence="4" type="primary">LOC111083968</name>
</gene>
<dbReference type="PANTHER" id="PTHR14454:SF11">
    <property type="entry name" value="SERRANO, ISOFORM F"/>
    <property type="match status" value="1"/>
</dbReference>
<dbReference type="GeneID" id="111083968"/>